<sequence length="235" mass="25093">MSMDASWKPLFRVGAMANVAVLVLVPIQIVLYVLWPPPSTVLDWFTLFQAHGLIGLMGMDVLLIVGNVLMALIYLALYAALRGASPSLMTLAVALEFVAIATYFGSNTAFEMLSLSKQYAAAATEVQRGAILAAGHAMVTSWKQGSAFNVSYVLGAIATLLTSAAMLRSQEFGRVTAYVGLVFGVLSLVPASAGKPGIIFSLISLVPMWIWLVLIAQRLFQLGRGAALRGRAEVK</sequence>
<organism evidence="2 3">
    <name type="scientific">Archangium minus</name>
    <dbReference type="NCBI Taxonomy" id="83450"/>
    <lineage>
        <taxon>Bacteria</taxon>
        <taxon>Pseudomonadati</taxon>
        <taxon>Myxococcota</taxon>
        <taxon>Myxococcia</taxon>
        <taxon>Myxococcales</taxon>
        <taxon>Cystobacterineae</taxon>
        <taxon>Archangiaceae</taxon>
        <taxon>Archangium</taxon>
    </lineage>
</organism>
<protein>
    <submittedName>
        <fullName evidence="2">DUF4386 family protein</fullName>
    </submittedName>
</protein>
<feature type="transmembrane region" description="Helical" evidence="1">
    <location>
        <begin position="55"/>
        <end position="81"/>
    </location>
</feature>
<name>A0ABY9WVW5_9BACT</name>
<evidence type="ECO:0000313" key="3">
    <source>
        <dbReference type="Proteomes" id="UP001611383"/>
    </source>
</evidence>
<dbReference type="Proteomes" id="UP001611383">
    <property type="component" value="Chromosome"/>
</dbReference>
<keyword evidence="3" id="KW-1185">Reference proteome</keyword>
<dbReference type="EMBL" id="CP043494">
    <property type="protein sequence ID" value="WNG46521.1"/>
    <property type="molecule type" value="Genomic_DNA"/>
</dbReference>
<feature type="transmembrane region" description="Helical" evidence="1">
    <location>
        <begin position="150"/>
        <end position="168"/>
    </location>
</feature>
<keyword evidence="1" id="KW-0472">Membrane</keyword>
<feature type="transmembrane region" description="Helical" evidence="1">
    <location>
        <begin position="175"/>
        <end position="193"/>
    </location>
</feature>
<dbReference type="RefSeq" id="WP_395822988.1">
    <property type="nucleotide sequence ID" value="NZ_CP043494.1"/>
</dbReference>
<reference evidence="2 3" key="1">
    <citation type="submission" date="2019-08" db="EMBL/GenBank/DDBJ databases">
        <title>Archangium and Cystobacter genomes.</title>
        <authorList>
            <person name="Chen I.-C.K."/>
            <person name="Wielgoss S."/>
        </authorList>
    </citation>
    <scope>NUCLEOTIDE SEQUENCE [LARGE SCALE GENOMIC DNA]</scope>
    <source>
        <strain evidence="2 3">Cbm 6</strain>
    </source>
</reference>
<feature type="transmembrane region" description="Helical" evidence="1">
    <location>
        <begin position="12"/>
        <end position="35"/>
    </location>
</feature>
<proteinExistence type="predicted"/>
<accession>A0ABY9WVW5</accession>
<feature type="transmembrane region" description="Helical" evidence="1">
    <location>
        <begin position="88"/>
        <end position="106"/>
    </location>
</feature>
<evidence type="ECO:0000313" key="2">
    <source>
        <dbReference type="EMBL" id="WNG46521.1"/>
    </source>
</evidence>
<feature type="transmembrane region" description="Helical" evidence="1">
    <location>
        <begin position="199"/>
        <end position="220"/>
    </location>
</feature>
<gene>
    <name evidence="2" type="ORF">F0U60_22175</name>
</gene>
<evidence type="ECO:0000256" key="1">
    <source>
        <dbReference type="SAM" id="Phobius"/>
    </source>
</evidence>
<keyword evidence="1" id="KW-0812">Transmembrane</keyword>
<keyword evidence="1" id="KW-1133">Transmembrane helix</keyword>